<gene>
    <name evidence="3" type="ORF">SCLAV_5000</name>
</gene>
<dbReference type="SUPFAM" id="SSF51905">
    <property type="entry name" value="FAD/NAD(P)-binding domain"/>
    <property type="match status" value="1"/>
</dbReference>
<dbReference type="PANTHER" id="PTHR13789:SF309">
    <property type="entry name" value="PUTATIVE (AFU_ORTHOLOGUE AFUA_6G14510)-RELATED"/>
    <property type="match status" value="1"/>
</dbReference>
<dbReference type="GeneID" id="93728566"/>
<reference evidence="3 4" key="1">
    <citation type="journal article" date="2010" name="Genome Biol. Evol.">
        <title>The sequence of a 1.8-mb bacterial linear plasmid reveals a rich evolutionary reservoir of secondary metabolic pathways.</title>
        <authorList>
            <person name="Medema M.H."/>
            <person name="Trefzer A."/>
            <person name="Kovalchuk A."/>
            <person name="van den Berg M."/>
            <person name="Mueller U."/>
            <person name="Heijne W."/>
            <person name="Wu L."/>
            <person name="Alam M.T."/>
            <person name="Ronning C.M."/>
            <person name="Nierman W.C."/>
            <person name="Bovenberg R.A.L."/>
            <person name="Breitling R."/>
            <person name="Takano E."/>
        </authorList>
    </citation>
    <scope>NUCLEOTIDE SEQUENCE [LARGE SCALE GENOMIC DNA]</scope>
    <source>
        <strain evidence="4">ATCC 27064 / DSM 738 / JCM 4710 / NBRC 13307 / NCIMB 12785 / NRRL 3585 / VKM Ac-602</strain>
    </source>
</reference>
<keyword evidence="1" id="KW-0560">Oxidoreductase</keyword>
<dbReference type="Gene3D" id="3.30.9.30">
    <property type="match status" value="1"/>
</dbReference>
<dbReference type="Proteomes" id="UP000002357">
    <property type="component" value="Chromosome"/>
</dbReference>
<protein>
    <submittedName>
        <fullName evidence="3">Putative monooxygenase</fullName>
    </submittedName>
</protein>
<dbReference type="eggNOG" id="COG0654">
    <property type="taxonomic scope" value="Bacteria"/>
</dbReference>
<sequence>MKALRTAVVGGSIGGLAAALALHRAGYGDITVYERTSGDLAERGVGVAIREDRCAELEAAGYLDPGVPCTPLTRRQWFVRGGDDPLGRVIHTEHGFGFRTYGWGSLWQGLRTALDGRAEFRSGTSVDSVAGSGEGVEVCTGAGTDRHGLVIGADGYRSVVREAVAPGLRPAPAGYWAWRGAYPEERLPDAGRWGRSTGVYVVFDGGHLVVYRIPDGGGGERVNWVLYAAPPPGVDPLGGEPGSLPPGVAGAALHAHVTGLAAERLPPFWASLVGATTEAELMVQPLYDITAEPGVTERIALVGDAATVARPHTSAGAVKALQDGLALESALRGADTPAAALREYDAVRTARGRALVGLGRRLGRALVESPQEWAAMDGAGLAAVWERADAAGLFGGEPV</sequence>
<keyword evidence="4" id="KW-1185">Reference proteome</keyword>
<dbReference type="InterPro" id="IPR050493">
    <property type="entry name" value="FAD-dep_Monooxygenase_BioMet"/>
</dbReference>
<dbReference type="PRINTS" id="PR00420">
    <property type="entry name" value="RNGMNOXGNASE"/>
</dbReference>
<proteinExistence type="predicted"/>
<dbReference type="SUPFAM" id="SSF54373">
    <property type="entry name" value="FAD-linked reductases, C-terminal domain"/>
    <property type="match status" value="1"/>
</dbReference>
<dbReference type="PANTHER" id="PTHR13789">
    <property type="entry name" value="MONOOXYGENASE"/>
    <property type="match status" value="1"/>
</dbReference>
<dbReference type="KEGG" id="sclf:BB341_03955"/>
<dbReference type="Gene3D" id="3.50.50.60">
    <property type="entry name" value="FAD/NAD(P)-binding domain"/>
    <property type="match status" value="1"/>
</dbReference>
<dbReference type="OrthoDB" id="9782160at2"/>
<evidence type="ECO:0000256" key="1">
    <source>
        <dbReference type="ARBA" id="ARBA00023002"/>
    </source>
</evidence>
<name>B5GRN7_STRCL</name>
<keyword evidence="2 3" id="KW-0503">Monooxygenase</keyword>
<dbReference type="STRING" id="1901.BB341_03955"/>
<evidence type="ECO:0000313" key="3">
    <source>
        <dbReference type="EMBL" id="EFG10073.1"/>
    </source>
</evidence>
<evidence type="ECO:0000256" key="2">
    <source>
        <dbReference type="ARBA" id="ARBA00023033"/>
    </source>
</evidence>
<organism evidence="3 4">
    <name type="scientific">Streptomyces clavuligerus</name>
    <dbReference type="NCBI Taxonomy" id="1901"/>
    <lineage>
        <taxon>Bacteria</taxon>
        <taxon>Bacillati</taxon>
        <taxon>Actinomycetota</taxon>
        <taxon>Actinomycetes</taxon>
        <taxon>Kitasatosporales</taxon>
        <taxon>Streptomycetaceae</taxon>
        <taxon>Streptomyces</taxon>
    </lineage>
</organism>
<dbReference type="InterPro" id="IPR036188">
    <property type="entry name" value="FAD/NAD-bd_sf"/>
</dbReference>
<accession>B5GRN7</accession>
<dbReference type="AlphaFoldDB" id="B5GRN7"/>
<dbReference type="GO" id="GO:0004497">
    <property type="term" value="F:monooxygenase activity"/>
    <property type="evidence" value="ECO:0007669"/>
    <property type="project" value="UniProtKB-KW"/>
</dbReference>
<dbReference type="EMBL" id="CM000913">
    <property type="protein sequence ID" value="EFG10073.1"/>
    <property type="molecule type" value="Genomic_DNA"/>
</dbReference>
<evidence type="ECO:0000313" key="4">
    <source>
        <dbReference type="Proteomes" id="UP000002357"/>
    </source>
</evidence>
<dbReference type="RefSeq" id="WP_003954463.1">
    <property type="nucleotide sequence ID" value="NZ_CM000913.1"/>
</dbReference>